<dbReference type="PROSITE" id="PS51012">
    <property type="entry name" value="ABC_TM2"/>
    <property type="match status" value="1"/>
</dbReference>
<evidence type="ECO:0000256" key="2">
    <source>
        <dbReference type="ARBA" id="ARBA00022692"/>
    </source>
</evidence>
<feature type="transmembrane region" description="Helical" evidence="5">
    <location>
        <begin position="58"/>
        <end position="78"/>
    </location>
</feature>
<dbReference type="InterPro" id="IPR051784">
    <property type="entry name" value="Nod_factor_ABC_transporter"/>
</dbReference>
<feature type="transmembrane region" description="Helical" evidence="5">
    <location>
        <begin position="206"/>
        <end position="229"/>
    </location>
</feature>
<dbReference type="RefSeq" id="YP_009315818.1">
    <property type="nucleotide sequence ID" value="NC_031668.1"/>
</dbReference>
<dbReference type="AlphaFoldDB" id="A0A1G4P0V9"/>
<feature type="transmembrane region" description="Helical" evidence="5">
    <location>
        <begin position="278"/>
        <end position="297"/>
    </location>
</feature>
<keyword evidence="7" id="KW-0150">Chloroplast</keyword>
<accession>A0A1G4P0V9</accession>
<reference evidence="7" key="1">
    <citation type="submission" date="2016-10" db="EMBL/GenBank/DDBJ databases">
        <title>Chloroplast genomes as a tool to resolve red algal phylogenies: a case study in the Nemaliales.</title>
        <authorList>
            <person name="Costa J.F."/>
            <person name="Lin S.M."/>
            <person name="Macaya E.C."/>
            <person name="Fernandez-Garcia C."/>
            <person name="Verbruggen H."/>
        </authorList>
    </citation>
    <scope>NUCLEOTIDE SEQUENCE</scope>
    <source>
        <strain evidence="7">C.0024</strain>
    </source>
</reference>
<gene>
    <name evidence="7" type="primary">ycf38</name>
    <name evidence="7" type="ORF">C00024_190</name>
</gene>
<keyword evidence="3 5" id="KW-1133">Transmembrane helix</keyword>
<keyword evidence="4 5" id="KW-0472">Membrane</keyword>
<evidence type="ECO:0000313" key="7">
    <source>
        <dbReference type="EMBL" id="SCW24476.1"/>
    </source>
</evidence>
<keyword evidence="2 5" id="KW-0812">Transmembrane</keyword>
<evidence type="ECO:0000256" key="5">
    <source>
        <dbReference type="SAM" id="Phobius"/>
    </source>
</evidence>
<dbReference type="InterPro" id="IPR013525">
    <property type="entry name" value="ABC2_TM"/>
</dbReference>
<dbReference type="PANTHER" id="PTHR43229">
    <property type="entry name" value="NODULATION PROTEIN J"/>
    <property type="match status" value="1"/>
</dbReference>
<comment type="subcellular location">
    <subcellularLocation>
        <location evidence="1">Membrane</location>
        <topology evidence="1">Multi-pass membrane protein</topology>
    </subcellularLocation>
</comment>
<feature type="transmembrane region" description="Helical" evidence="5">
    <location>
        <begin position="139"/>
        <end position="162"/>
    </location>
</feature>
<dbReference type="GeneID" id="30000277"/>
<name>A0A1G4P0V9_9FLOR</name>
<feature type="transmembrane region" description="Helical" evidence="5">
    <location>
        <begin position="98"/>
        <end position="118"/>
    </location>
</feature>
<feature type="domain" description="ABC transmembrane type-2" evidence="6">
    <location>
        <begin position="58"/>
        <end position="300"/>
    </location>
</feature>
<reference evidence="7" key="2">
    <citation type="submission" date="2016-10" db="EMBL/GenBank/DDBJ databases">
        <authorList>
            <person name="de Groot N.N."/>
        </authorList>
    </citation>
    <scope>NUCLEOTIDE SEQUENCE</scope>
    <source>
        <strain evidence="7">C.0024</strain>
    </source>
</reference>
<protein>
    <recommendedName>
        <fullName evidence="6">ABC transmembrane type-2 domain-containing protein</fullName>
    </recommendedName>
</protein>
<keyword evidence="7" id="KW-0934">Plastid</keyword>
<evidence type="ECO:0000256" key="4">
    <source>
        <dbReference type="ARBA" id="ARBA00023136"/>
    </source>
</evidence>
<dbReference type="PRINTS" id="PR00164">
    <property type="entry name" value="ABC2TRNSPORT"/>
</dbReference>
<dbReference type="Pfam" id="PF01061">
    <property type="entry name" value="ABC2_membrane"/>
    <property type="match status" value="1"/>
</dbReference>
<dbReference type="InterPro" id="IPR047817">
    <property type="entry name" value="ABC2_TM_bact-type"/>
</dbReference>
<sequence length="303" mass="34118">MNTYYVQTNEALNKNQTDFSILQPDFTSRRINNVFEALTQEISSLILRLLKQSFRRPSLLLTGILQPLLWLTIFSALFQNAPIQLFTYGQKYSDFISSGIIVFTGFSAALNSGLPIMFDREFGFLNRILSSSIYSRYSIAISSSVHMIISSFIQTIFIIYMVKLLGNSILDLKNIFTTLLVLLLLINSISGISLILAFILPGHIELLACILLINLPLLFSSTALAPLIFMPSWLQVIASLNPLTYAIETIRYTYLQSVIQLDSTIMNTVWGNINFKQIIIVLISSNIISTLISYKLIANKFAD</sequence>
<evidence type="ECO:0000259" key="6">
    <source>
        <dbReference type="PROSITE" id="PS51012"/>
    </source>
</evidence>
<evidence type="ECO:0000256" key="3">
    <source>
        <dbReference type="ARBA" id="ARBA00022989"/>
    </source>
</evidence>
<dbReference type="EMBL" id="LT622878">
    <property type="protein sequence ID" value="SCW24476.1"/>
    <property type="molecule type" value="Genomic_DNA"/>
</dbReference>
<evidence type="ECO:0000256" key="1">
    <source>
        <dbReference type="ARBA" id="ARBA00004141"/>
    </source>
</evidence>
<dbReference type="GO" id="GO:0043190">
    <property type="term" value="C:ATP-binding cassette (ABC) transporter complex"/>
    <property type="evidence" value="ECO:0007669"/>
    <property type="project" value="InterPro"/>
</dbReference>
<geneLocation type="chloroplast" evidence="7"/>
<proteinExistence type="predicted"/>
<feature type="transmembrane region" description="Helical" evidence="5">
    <location>
        <begin position="174"/>
        <end position="199"/>
    </location>
</feature>
<dbReference type="InterPro" id="IPR000412">
    <property type="entry name" value="ABC_2_transport"/>
</dbReference>
<dbReference type="PANTHER" id="PTHR43229:SF2">
    <property type="entry name" value="NODULATION PROTEIN J"/>
    <property type="match status" value="1"/>
</dbReference>
<organism evidence="7">
    <name type="scientific">Trichogloeopsis pedicellata</name>
    <dbReference type="NCBI Taxonomy" id="1495610"/>
    <lineage>
        <taxon>Eukaryota</taxon>
        <taxon>Rhodophyta</taxon>
        <taxon>Florideophyceae</taxon>
        <taxon>Nemaliophycidae</taxon>
        <taxon>Nemaliales</taxon>
        <taxon>Liagoraceae</taxon>
        <taxon>Trichogloeopsis</taxon>
    </lineage>
</organism>
<dbReference type="GO" id="GO:0140359">
    <property type="term" value="F:ABC-type transporter activity"/>
    <property type="evidence" value="ECO:0007669"/>
    <property type="project" value="InterPro"/>
</dbReference>